<dbReference type="Pfam" id="PF03092">
    <property type="entry name" value="BT1"/>
    <property type="match status" value="1"/>
</dbReference>
<accession>A0A7J6GA97</accession>
<evidence type="ECO:0000313" key="6">
    <source>
        <dbReference type="EMBL" id="KAF4379881.1"/>
    </source>
</evidence>
<proteinExistence type="predicted"/>
<evidence type="ECO:0000256" key="2">
    <source>
        <dbReference type="ARBA" id="ARBA00022448"/>
    </source>
</evidence>
<reference evidence="6 7" key="1">
    <citation type="journal article" date="2020" name="bioRxiv">
        <title>Sequence and annotation of 42 cannabis genomes reveals extensive copy number variation in cannabinoid synthesis and pathogen resistance genes.</title>
        <authorList>
            <person name="Mckernan K.J."/>
            <person name="Helbert Y."/>
            <person name="Kane L.T."/>
            <person name="Ebling H."/>
            <person name="Zhang L."/>
            <person name="Liu B."/>
            <person name="Eaton Z."/>
            <person name="Mclaughlin S."/>
            <person name="Kingan S."/>
            <person name="Baybayan P."/>
            <person name="Concepcion G."/>
            <person name="Jordan M."/>
            <person name="Riva A."/>
            <person name="Barbazuk W."/>
            <person name="Harkins T."/>
        </authorList>
    </citation>
    <scope>NUCLEOTIDE SEQUENCE [LARGE SCALE GENOMIC DNA]</scope>
    <source>
        <strain evidence="7">cv. Jamaican Lion 4</strain>
        <tissue evidence="6">Leaf</tissue>
    </source>
</reference>
<organism evidence="6 7">
    <name type="scientific">Cannabis sativa</name>
    <name type="common">Hemp</name>
    <name type="synonym">Marijuana</name>
    <dbReference type="NCBI Taxonomy" id="3483"/>
    <lineage>
        <taxon>Eukaryota</taxon>
        <taxon>Viridiplantae</taxon>
        <taxon>Streptophyta</taxon>
        <taxon>Embryophyta</taxon>
        <taxon>Tracheophyta</taxon>
        <taxon>Spermatophyta</taxon>
        <taxon>Magnoliopsida</taxon>
        <taxon>eudicotyledons</taxon>
        <taxon>Gunneridae</taxon>
        <taxon>Pentapetalae</taxon>
        <taxon>rosids</taxon>
        <taxon>fabids</taxon>
        <taxon>Rosales</taxon>
        <taxon>Cannabaceae</taxon>
        <taxon>Cannabis</taxon>
    </lineage>
</organism>
<keyword evidence="4" id="KW-1133">Transmembrane helix</keyword>
<evidence type="ECO:0000313" key="7">
    <source>
        <dbReference type="Proteomes" id="UP000583929"/>
    </source>
</evidence>
<dbReference type="InterPro" id="IPR039309">
    <property type="entry name" value="BT1"/>
</dbReference>
<keyword evidence="2" id="KW-0813">Transport</keyword>
<evidence type="ECO:0000256" key="3">
    <source>
        <dbReference type="ARBA" id="ARBA00022692"/>
    </source>
</evidence>
<dbReference type="AlphaFoldDB" id="A0A7J6GA97"/>
<sequence>MKPIWGLMIDVFPIKGYRHRSYSILAGVVDSISAAMVAIGGKLTTGVALSSLIGLSATVPIADVTIDACIARNSIEIHHLVLSVVEEGIDIRQ</sequence>
<comment type="subcellular location">
    <subcellularLocation>
        <location evidence="1">Membrane</location>
        <topology evidence="1">Multi-pass membrane protein</topology>
    </subcellularLocation>
</comment>
<dbReference type="Proteomes" id="UP000583929">
    <property type="component" value="Unassembled WGS sequence"/>
</dbReference>
<dbReference type="EMBL" id="JAATIQ010000125">
    <property type="protein sequence ID" value="KAF4379881.1"/>
    <property type="molecule type" value="Genomic_DNA"/>
</dbReference>
<protein>
    <submittedName>
        <fullName evidence="6">Uncharacterized protein</fullName>
    </submittedName>
</protein>
<dbReference type="GO" id="GO:0016020">
    <property type="term" value="C:membrane"/>
    <property type="evidence" value="ECO:0007669"/>
    <property type="project" value="UniProtKB-SubCell"/>
</dbReference>
<evidence type="ECO:0000256" key="4">
    <source>
        <dbReference type="ARBA" id="ARBA00022989"/>
    </source>
</evidence>
<keyword evidence="7" id="KW-1185">Reference proteome</keyword>
<name>A0A7J6GA97_CANSA</name>
<gene>
    <name evidence="6" type="ORF">G4B88_021014</name>
</gene>
<keyword evidence="5" id="KW-0472">Membrane</keyword>
<evidence type="ECO:0000256" key="5">
    <source>
        <dbReference type="ARBA" id="ARBA00023136"/>
    </source>
</evidence>
<dbReference type="PANTHER" id="PTHR31585">
    <property type="entry name" value="FOLATE-BIOPTERIN TRANSPORTER 1, CHLOROPLASTIC"/>
    <property type="match status" value="1"/>
</dbReference>
<comment type="caution">
    <text evidence="6">The sequence shown here is derived from an EMBL/GenBank/DDBJ whole genome shotgun (WGS) entry which is preliminary data.</text>
</comment>
<dbReference type="PANTHER" id="PTHR31585:SF44">
    <property type="entry name" value="FOLATE-BIOPTERIN TRANSPORTER 6-RELATED"/>
    <property type="match status" value="1"/>
</dbReference>
<evidence type="ECO:0000256" key="1">
    <source>
        <dbReference type="ARBA" id="ARBA00004141"/>
    </source>
</evidence>
<keyword evidence="3" id="KW-0812">Transmembrane</keyword>